<dbReference type="InterPro" id="IPR050090">
    <property type="entry name" value="Tyrosine_recombinase_XerCD"/>
</dbReference>
<dbReference type="Proteomes" id="UP000245461">
    <property type="component" value="Unassembled WGS sequence"/>
</dbReference>
<evidence type="ECO:0000256" key="4">
    <source>
        <dbReference type="ARBA" id="ARBA00023172"/>
    </source>
</evidence>
<dbReference type="InterPro" id="IPR044068">
    <property type="entry name" value="CB"/>
</dbReference>
<dbReference type="SUPFAM" id="SSF56349">
    <property type="entry name" value="DNA breaking-rejoining enzymes"/>
    <property type="match status" value="1"/>
</dbReference>
<dbReference type="GO" id="GO:0003677">
    <property type="term" value="F:DNA binding"/>
    <property type="evidence" value="ECO:0007669"/>
    <property type="project" value="UniProtKB-UniRule"/>
</dbReference>
<evidence type="ECO:0000313" key="9">
    <source>
        <dbReference type="Proteomes" id="UP000245461"/>
    </source>
</evidence>
<dbReference type="InterPro" id="IPR010998">
    <property type="entry name" value="Integrase_recombinase_N"/>
</dbReference>
<dbReference type="InterPro" id="IPR011010">
    <property type="entry name" value="DNA_brk_join_enz"/>
</dbReference>
<evidence type="ECO:0000259" key="7">
    <source>
        <dbReference type="PROSITE" id="PS51900"/>
    </source>
</evidence>
<evidence type="ECO:0000256" key="2">
    <source>
        <dbReference type="ARBA" id="ARBA00022908"/>
    </source>
</evidence>
<protein>
    <submittedName>
        <fullName evidence="8">Integrase</fullName>
    </submittedName>
</protein>
<keyword evidence="4" id="KW-0233">DNA recombination</keyword>
<sequence length="443" mass="50621">MQRHEILGGNVQLYRRVDGGKWHCSTSVGGKQRRATTKQDSLALAKQDSLALAKQVAEDWYLGLRGKRHAGLLKSEKTFRQAADQFLREYEIITEGERSKRWTEGNAIRLRVHLLPFFGDLGLSEITAGKVQDYRVHRISTRMEPNPHSRSNRPLKDKLPARNTLHNETVTLRMVLRTAVNHGWLSHVPDISTPYRASAKVEHRAWFSPAEYKQLYMATGACAKAPFRDRFRWSAEQVHDYVLFMTITGLRPDEAVNLEHLDVEIVVDQETGQRILEIEVRGKRGVGFCKSMPNAVRPYERLLGRAKPVEVISRQRELGMRRTGEEIPTDAPTKSYPQPTDNVFPGNHINLFNSLLVREKLKLDRDGKARTTYSLRHTYICVRLMEGADVYAVARNCRTSVEMIQKYYAAHIKNMISAAAVNVRRAKLGGRRKALPVVFEDDL</sequence>
<comment type="caution">
    <text evidence="8">The sequence shown here is derived from an EMBL/GenBank/DDBJ whole genome shotgun (WGS) entry which is preliminary data.</text>
</comment>
<evidence type="ECO:0000256" key="6">
    <source>
        <dbReference type="SAM" id="MobiDB-lite"/>
    </source>
</evidence>
<evidence type="ECO:0000256" key="5">
    <source>
        <dbReference type="PROSITE-ProRule" id="PRU01248"/>
    </source>
</evidence>
<comment type="similarity">
    <text evidence="1">Belongs to the 'phage' integrase family.</text>
</comment>
<dbReference type="PANTHER" id="PTHR30349">
    <property type="entry name" value="PHAGE INTEGRASE-RELATED"/>
    <property type="match status" value="1"/>
</dbReference>
<dbReference type="RefSeq" id="WP_109908003.1">
    <property type="nucleotide sequence ID" value="NZ_QGLE01000018.1"/>
</dbReference>
<keyword evidence="2" id="KW-0229">DNA integration</keyword>
<dbReference type="Gene3D" id="1.10.443.10">
    <property type="entry name" value="Intergrase catalytic core"/>
    <property type="match status" value="1"/>
</dbReference>
<dbReference type="OrthoDB" id="102994at2"/>
<dbReference type="PANTHER" id="PTHR30349:SF41">
    <property type="entry name" value="INTEGRASE_RECOMBINASE PROTEIN MJ0367-RELATED"/>
    <property type="match status" value="1"/>
</dbReference>
<feature type="region of interest" description="Disordered" evidence="6">
    <location>
        <begin position="141"/>
        <end position="162"/>
    </location>
</feature>
<dbReference type="EMBL" id="QGLE01000018">
    <property type="protein sequence ID" value="PWR17944.1"/>
    <property type="molecule type" value="Genomic_DNA"/>
</dbReference>
<proteinExistence type="inferred from homology"/>
<dbReference type="GO" id="GO:0006310">
    <property type="term" value="P:DNA recombination"/>
    <property type="evidence" value="ECO:0007669"/>
    <property type="project" value="UniProtKB-KW"/>
</dbReference>
<keyword evidence="9" id="KW-1185">Reference proteome</keyword>
<feature type="domain" description="Core-binding (CB)" evidence="7">
    <location>
        <begin position="77"/>
        <end position="180"/>
    </location>
</feature>
<dbReference type="GO" id="GO:0015074">
    <property type="term" value="P:DNA integration"/>
    <property type="evidence" value="ECO:0007669"/>
    <property type="project" value="UniProtKB-KW"/>
</dbReference>
<accession>A0A317DU84</accession>
<dbReference type="Gene3D" id="1.10.150.130">
    <property type="match status" value="1"/>
</dbReference>
<dbReference type="PROSITE" id="PS51900">
    <property type="entry name" value="CB"/>
    <property type="match status" value="1"/>
</dbReference>
<gene>
    <name evidence="8" type="ORF">DKG74_20275</name>
</gene>
<organism evidence="8 9">
    <name type="scientific">Zavarzinia aquatilis</name>
    <dbReference type="NCBI Taxonomy" id="2211142"/>
    <lineage>
        <taxon>Bacteria</taxon>
        <taxon>Pseudomonadati</taxon>
        <taxon>Pseudomonadota</taxon>
        <taxon>Alphaproteobacteria</taxon>
        <taxon>Rhodospirillales</taxon>
        <taxon>Zavarziniaceae</taxon>
        <taxon>Zavarzinia</taxon>
    </lineage>
</organism>
<evidence type="ECO:0000256" key="3">
    <source>
        <dbReference type="ARBA" id="ARBA00023125"/>
    </source>
</evidence>
<evidence type="ECO:0000313" key="8">
    <source>
        <dbReference type="EMBL" id="PWR17944.1"/>
    </source>
</evidence>
<dbReference type="InterPro" id="IPR013762">
    <property type="entry name" value="Integrase-like_cat_sf"/>
</dbReference>
<keyword evidence="3 5" id="KW-0238">DNA-binding</keyword>
<reference evidence="8 9" key="1">
    <citation type="submission" date="2018-05" db="EMBL/GenBank/DDBJ databases">
        <title>Zavarzinia sp. HR-AS.</title>
        <authorList>
            <person name="Lee Y."/>
            <person name="Jeon C.O."/>
        </authorList>
    </citation>
    <scope>NUCLEOTIDE SEQUENCE [LARGE SCALE GENOMIC DNA]</scope>
    <source>
        <strain evidence="8 9">HR-AS</strain>
    </source>
</reference>
<name>A0A317DU84_9PROT</name>
<dbReference type="AlphaFoldDB" id="A0A317DU84"/>
<evidence type="ECO:0000256" key="1">
    <source>
        <dbReference type="ARBA" id="ARBA00008857"/>
    </source>
</evidence>